<keyword evidence="4" id="KW-1185">Reference proteome</keyword>
<dbReference type="Gene3D" id="1.10.287.70">
    <property type="match status" value="1"/>
</dbReference>
<keyword evidence="1" id="KW-1133">Transmembrane helix</keyword>
<accession>A0A1I2KRD2</accession>
<organism evidence="3 4">
    <name type="scientific">Actinacidiphila alni</name>
    <dbReference type="NCBI Taxonomy" id="380248"/>
    <lineage>
        <taxon>Bacteria</taxon>
        <taxon>Bacillati</taxon>
        <taxon>Actinomycetota</taxon>
        <taxon>Actinomycetes</taxon>
        <taxon>Kitasatosporales</taxon>
        <taxon>Streptomycetaceae</taxon>
        <taxon>Actinacidiphila</taxon>
    </lineage>
</organism>
<dbReference type="SUPFAM" id="SSF81324">
    <property type="entry name" value="Voltage-gated potassium channels"/>
    <property type="match status" value="1"/>
</dbReference>
<name>A0A1I2KRD2_9ACTN</name>
<dbReference type="Proteomes" id="UP000199323">
    <property type="component" value="Unassembled WGS sequence"/>
</dbReference>
<evidence type="ECO:0000259" key="2">
    <source>
        <dbReference type="Pfam" id="PF07885"/>
    </source>
</evidence>
<evidence type="ECO:0000256" key="1">
    <source>
        <dbReference type="SAM" id="Phobius"/>
    </source>
</evidence>
<keyword evidence="1" id="KW-0472">Membrane</keyword>
<dbReference type="EMBL" id="FONG01000024">
    <property type="protein sequence ID" value="SFF68869.1"/>
    <property type="molecule type" value="Genomic_DNA"/>
</dbReference>
<proteinExistence type="predicted"/>
<dbReference type="InterPro" id="IPR013099">
    <property type="entry name" value="K_chnl_dom"/>
</dbReference>
<protein>
    <submittedName>
        <fullName evidence="3">Ion channel</fullName>
    </submittedName>
</protein>
<dbReference type="RefSeq" id="WP_093716915.1">
    <property type="nucleotide sequence ID" value="NZ_FONG01000024.1"/>
</dbReference>
<gene>
    <name evidence="3" type="ORF">SAMN05216251_12479</name>
</gene>
<evidence type="ECO:0000313" key="4">
    <source>
        <dbReference type="Proteomes" id="UP000199323"/>
    </source>
</evidence>
<dbReference type="Pfam" id="PF07885">
    <property type="entry name" value="Ion_trans_2"/>
    <property type="match status" value="1"/>
</dbReference>
<feature type="transmembrane region" description="Helical" evidence="1">
    <location>
        <begin position="146"/>
        <end position="167"/>
    </location>
</feature>
<feature type="transmembrane region" description="Helical" evidence="1">
    <location>
        <begin position="21"/>
        <end position="39"/>
    </location>
</feature>
<feature type="domain" description="Potassium channel" evidence="2">
    <location>
        <begin position="92"/>
        <end position="170"/>
    </location>
</feature>
<sequence>MSARRLADLGRPQRRRAVAATALRCALATAAILVLYYFLPLTGGRPDAAALLRLVIGAVLFTAVMTYELRALLRAELPQLRAMEVLAVALALFLALFAGAYVCLADLDPGSFSAPVDRTAGLYFAIVTLGTVGYGDITPVTDFARVLVSVQVLIDLAFLALLLRLVVDLTRRTLHRDADR</sequence>
<dbReference type="OrthoDB" id="9799090at2"/>
<feature type="transmembrane region" description="Helical" evidence="1">
    <location>
        <begin position="85"/>
        <end position="107"/>
    </location>
</feature>
<dbReference type="AlphaFoldDB" id="A0A1I2KRD2"/>
<reference evidence="4" key="1">
    <citation type="submission" date="2016-10" db="EMBL/GenBank/DDBJ databases">
        <authorList>
            <person name="Varghese N."/>
            <person name="Submissions S."/>
        </authorList>
    </citation>
    <scope>NUCLEOTIDE SEQUENCE [LARGE SCALE GENOMIC DNA]</scope>
    <source>
        <strain evidence="4">CGMCC 4.3510</strain>
    </source>
</reference>
<feature type="transmembrane region" description="Helical" evidence="1">
    <location>
        <begin position="51"/>
        <end position="73"/>
    </location>
</feature>
<dbReference type="STRING" id="380248.SAMN05216251_12479"/>
<evidence type="ECO:0000313" key="3">
    <source>
        <dbReference type="EMBL" id="SFF68869.1"/>
    </source>
</evidence>
<keyword evidence="1" id="KW-0812">Transmembrane</keyword>